<dbReference type="eggNOG" id="COG2197">
    <property type="taxonomic scope" value="Bacteria"/>
</dbReference>
<dbReference type="Proteomes" id="UP000003416">
    <property type="component" value="Unassembled WGS sequence"/>
</dbReference>
<dbReference type="GO" id="GO:0006355">
    <property type="term" value="P:regulation of DNA-templated transcription"/>
    <property type="evidence" value="ECO:0007669"/>
    <property type="project" value="InterPro"/>
</dbReference>
<dbReference type="PROSITE" id="PS00622">
    <property type="entry name" value="HTH_LUXR_1"/>
    <property type="match status" value="1"/>
</dbReference>
<dbReference type="PANTHER" id="PTHR44688">
    <property type="entry name" value="DNA-BINDING TRANSCRIPTIONAL ACTIVATOR DEVR_DOSR"/>
    <property type="match status" value="1"/>
</dbReference>
<dbReference type="CDD" id="cd06170">
    <property type="entry name" value="LuxR_C_like"/>
    <property type="match status" value="1"/>
</dbReference>
<reference evidence="5 6" key="1">
    <citation type="submission" date="2011-02" db="EMBL/GenBank/DDBJ databases">
        <authorList>
            <person name="Weinstock G."/>
            <person name="Sodergren E."/>
            <person name="Clifton S."/>
            <person name="Fulton L."/>
            <person name="Fulton B."/>
            <person name="Courtney L."/>
            <person name="Fronick C."/>
            <person name="Harrison M."/>
            <person name="Strong C."/>
            <person name="Farmer C."/>
            <person name="Delahaunty K."/>
            <person name="Markovic C."/>
            <person name="Hall O."/>
            <person name="Minx P."/>
            <person name="Tomlinson C."/>
            <person name="Mitreva M."/>
            <person name="Hou S."/>
            <person name="Chen J."/>
            <person name="Wollam A."/>
            <person name="Pepin K.H."/>
            <person name="Johnson M."/>
            <person name="Bhonagiri V."/>
            <person name="Zhang X."/>
            <person name="Suruliraj S."/>
            <person name="Warren W."/>
            <person name="Chinwalla A."/>
            <person name="Mardis E.R."/>
            <person name="Wilson R.K."/>
        </authorList>
    </citation>
    <scope>NUCLEOTIDE SEQUENCE [LARGE SCALE GENOMIC DNA]</scope>
    <source>
        <strain evidence="5 6">YIT 12057</strain>
    </source>
</reference>
<proteinExistence type="predicted"/>
<dbReference type="PROSITE" id="PS50043">
    <property type="entry name" value="HTH_LUXR_2"/>
    <property type="match status" value="1"/>
</dbReference>
<name>F3PRL8_9BACE</name>
<protein>
    <submittedName>
        <fullName evidence="5">Transcriptional regulator, LuxR family</fullName>
    </submittedName>
</protein>
<gene>
    <name evidence="5" type="ORF">HMPREF9446_01369</name>
</gene>
<sequence length="186" mass="20936">MAPEIAIVNSNTLSCLGLQNLLKEIIPMATIRTFHSFAELMDDTPDMYAHYFISSQIYFEHTAFFLDRKPKTIVLANGNNQPQLSGVPTLDIYQDEKSLIKNILQLHQYGHQHGHPGEHELSAREIEVLVLITKGLINKEIADKLNISLTTVISHRKNITEKLGIKSVSGLTIYAVMHGYVEADRI</sequence>
<dbReference type="EMBL" id="AFBN01000024">
    <property type="protein sequence ID" value="EGF58349.1"/>
    <property type="molecule type" value="Genomic_DNA"/>
</dbReference>
<dbReference type="RefSeq" id="WP_009124597.1">
    <property type="nucleotide sequence ID" value="NZ_GL882623.1"/>
</dbReference>
<dbReference type="InterPro" id="IPR016032">
    <property type="entry name" value="Sig_transdc_resp-reg_C-effctor"/>
</dbReference>
<dbReference type="PRINTS" id="PR00038">
    <property type="entry name" value="HTHLUXR"/>
</dbReference>
<dbReference type="GO" id="GO:0003677">
    <property type="term" value="F:DNA binding"/>
    <property type="evidence" value="ECO:0007669"/>
    <property type="project" value="UniProtKB-KW"/>
</dbReference>
<dbReference type="PANTHER" id="PTHR44688:SF16">
    <property type="entry name" value="DNA-BINDING TRANSCRIPTIONAL ACTIVATOR DEVR_DOSR"/>
    <property type="match status" value="1"/>
</dbReference>
<organism evidence="5 6">
    <name type="scientific">Bacteroides fluxus YIT 12057</name>
    <dbReference type="NCBI Taxonomy" id="763034"/>
    <lineage>
        <taxon>Bacteria</taxon>
        <taxon>Pseudomonadati</taxon>
        <taxon>Bacteroidota</taxon>
        <taxon>Bacteroidia</taxon>
        <taxon>Bacteroidales</taxon>
        <taxon>Bacteroidaceae</taxon>
        <taxon>Bacteroides</taxon>
    </lineage>
</organism>
<dbReference type="SUPFAM" id="SSF46894">
    <property type="entry name" value="C-terminal effector domain of the bipartite response regulators"/>
    <property type="match status" value="1"/>
</dbReference>
<evidence type="ECO:0000256" key="1">
    <source>
        <dbReference type="ARBA" id="ARBA00023015"/>
    </source>
</evidence>
<dbReference type="Gene3D" id="1.10.10.10">
    <property type="entry name" value="Winged helix-like DNA-binding domain superfamily/Winged helix DNA-binding domain"/>
    <property type="match status" value="1"/>
</dbReference>
<dbReference type="InterPro" id="IPR036388">
    <property type="entry name" value="WH-like_DNA-bd_sf"/>
</dbReference>
<dbReference type="HOGENOM" id="CLU_000445_90_1_10"/>
<evidence type="ECO:0000313" key="6">
    <source>
        <dbReference type="Proteomes" id="UP000003416"/>
    </source>
</evidence>
<evidence type="ECO:0000313" key="5">
    <source>
        <dbReference type="EMBL" id="EGF58349.1"/>
    </source>
</evidence>
<evidence type="ECO:0000256" key="2">
    <source>
        <dbReference type="ARBA" id="ARBA00023125"/>
    </source>
</evidence>
<evidence type="ECO:0000259" key="4">
    <source>
        <dbReference type="PROSITE" id="PS50043"/>
    </source>
</evidence>
<dbReference type="Pfam" id="PF00196">
    <property type="entry name" value="GerE"/>
    <property type="match status" value="1"/>
</dbReference>
<keyword evidence="3" id="KW-0804">Transcription</keyword>
<accession>F3PRL8</accession>
<keyword evidence="1" id="KW-0805">Transcription regulation</keyword>
<dbReference type="SMART" id="SM00421">
    <property type="entry name" value="HTH_LUXR"/>
    <property type="match status" value="1"/>
</dbReference>
<dbReference type="AlphaFoldDB" id="F3PRL8"/>
<dbReference type="InterPro" id="IPR000792">
    <property type="entry name" value="Tscrpt_reg_LuxR_C"/>
</dbReference>
<dbReference type="GeneID" id="86049051"/>
<feature type="domain" description="HTH luxR-type" evidence="4">
    <location>
        <begin position="114"/>
        <end position="179"/>
    </location>
</feature>
<comment type="caution">
    <text evidence="5">The sequence shown here is derived from an EMBL/GenBank/DDBJ whole genome shotgun (WGS) entry which is preliminary data.</text>
</comment>
<dbReference type="STRING" id="763034.HMPREF9446_01369"/>
<keyword evidence="2" id="KW-0238">DNA-binding</keyword>
<evidence type="ECO:0000256" key="3">
    <source>
        <dbReference type="ARBA" id="ARBA00023163"/>
    </source>
</evidence>
<keyword evidence="6" id="KW-1185">Reference proteome</keyword>